<dbReference type="InterPro" id="IPR043128">
    <property type="entry name" value="Rev_trsase/Diguanyl_cyclase"/>
</dbReference>
<evidence type="ECO:0000313" key="2">
    <source>
        <dbReference type="EMBL" id="KAF8791707.1"/>
    </source>
</evidence>
<evidence type="ECO:0000259" key="1">
    <source>
        <dbReference type="PROSITE" id="PS50878"/>
    </source>
</evidence>
<dbReference type="Proteomes" id="UP000807504">
    <property type="component" value="Unassembled WGS sequence"/>
</dbReference>
<dbReference type="SUPFAM" id="SSF56672">
    <property type="entry name" value="DNA/RNA polymerases"/>
    <property type="match status" value="1"/>
</dbReference>
<sequence>MILSILFILPDSKNSRRNRLKWPGNSASGTKNSVCRNKVNKLSKIYKSHIKNKSPEDFILVSGNNYRKERTAYKKLLLKTKRNAWERLCINYNEKFGFLFNLVFDKASSNHTISVNPNGDPNAQFKDKINSIMDHFFPGKTNEDQIKFNYTPDHSEALDILDLELVFGSLKRGKAPGLDKIDYRMWRAVFNIDKDFILDIFNLCFYHNYFPECLRNGRVFFLLKNGKDPALCSSYRPVCLLSTLGKILERLFSIKLNRWLDRNKILHDNQFGFREGRSCDLAIDKLIDNIKSRVQGEHLALISLDIKSAFDNMNWSVLFDILGTLRIPKFYMNFIYFYLTERKISFTNEILTVTRWCYRGCPQGSVIAPTIWNIYINNLLNLNISGVYIQAFADDLALVVGGRTSHVLSDNVNTTLATVHQKLTSIKLRLSTEKCQAIVFRSLSSRKFSKRNSTTLNRKPTYHIDGNPIKIIDSLKILGITIDNKLTWTAHILTLTEKALNLTSNFNRVIQSNWSLDNKIVKFWYNTVIEKALLYGSSIWGGALTKAQISRLHTIQRIFLIRFTRAYRTTSTNLLNVVTGIPPLHVVARSEYIRYQIWVRGSPHFNYFIEDIILDGNILIKNIPAARRVVTLKETIPEAAYEIYTDGSKLDNSTGFAIWVANSDKYNSLIGTIDLDRHINIKNIPSENRVVILPEKLKNTEYEIYTDESKLNDETGFTAELAAIDLAANWAVRQNIKVNIFSDSLSSISALRSGNTRSKLWLCYCASSRLAPVVYLRKRGDAHWLTSLGFTSAAAAARYTLNLNPARFGSLCLVIRPTPDLPLFRCMVQRSRARSH</sequence>
<dbReference type="EMBL" id="JABXBU010000003">
    <property type="protein sequence ID" value="KAF8791707.1"/>
    <property type="molecule type" value="Genomic_DNA"/>
</dbReference>
<dbReference type="SUPFAM" id="SSF53098">
    <property type="entry name" value="Ribonuclease H-like"/>
    <property type="match status" value="1"/>
</dbReference>
<dbReference type="PANTHER" id="PTHR19446">
    <property type="entry name" value="REVERSE TRANSCRIPTASES"/>
    <property type="match status" value="1"/>
</dbReference>
<evidence type="ECO:0000313" key="3">
    <source>
        <dbReference type="Proteomes" id="UP000807504"/>
    </source>
</evidence>
<dbReference type="CDD" id="cd01650">
    <property type="entry name" value="RT_nLTR_like"/>
    <property type="match status" value="1"/>
</dbReference>
<dbReference type="Pfam" id="PF00078">
    <property type="entry name" value="RVT_1"/>
    <property type="match status" value="1"/>
</dbReference>
<dbReference type="Gene3D" id="3.30.420.10">
    <property type="entry name" value="Ribonuclease H-like superfamily/Ribonuclease H"/>
    <property type="match status" value="1"/>
</dbReference>
<dbReference type="GO" id="GO:0003676">
    <property type="term" value="F:nucleic acid binding"/>
    <property type="evidence" value="ECO:0007669"/>
    <property type="project" value="InterPro"/>
</dbReference>
<dbReference type="InterPro" id="IPR000477">
    <property type="entry name" value="RT_dom"/>
</dbReference>
<accession>A0A8T0FKF5</accession>
<dbReference type="InterPro" id="IPR036397">
    <property type="entry name" value="RNaseH_sf"/>
</dbReference>
<dbReference type="AlphaFoldDB" id="A0A8T0FKF5"/>
<dbReference type="Gene3D" id="3.30.70.270">
    <property type="match status" value="1"/>
</dbReference>
<protein>
    <submittedName>
        <fullName evidence="2">Putative 115 kDa protein in type-1 like protein</fullName>
    </submittedName>
</protein>
<dbReference type="GO" id="GO:0071897">
    <property type="term" value="P:DNA biosynthetic process"/>
    <property type="evidence" value="ECO:0007669"/>
    <property type="project" value="UniProtKB-ARBA"/>
</dbReference>
<name>A0A8T0FKF5_ARGBR</name>
<feature type="domain" description="Reverse transcriptase" evidence="1">
    <location>
        <begin position="203"/>
        <end position="482"/>
    </location>
</feature>
<gene>
    <name evidence="2" type="ORF">HNY73_003399</name>
</gene>
<dbReference type="PROSITE" id="PS50878">
    <property type="entry name" value="RT_POL"/>
    <property type="match status" value="1"/>
</dbReference>
<proteinExistence type="predicted"/>
<dbReference type="InterPro" id="IPR043502">
    <property type="entry name" value="DNA/RNA_pol_sf"/>
</dbReference>
<dbReference type="InterPro" id="IPR012337">
    <property type="entry name" value="RNaseH-like_sf"/>
</dbReference>
<keyword evidence="3" id="KW-1185">Reference proteome</keyword>
<reference evidence="2" key="2">
    <citation type="submission" date="2020-06" db="EMBL/GenBank/DDBJ databases">
        <authorList>
            <person name="Sheffer M."/>
        </authorList>
    </citation>
    <scope>NUCLEOTIDE SEQUENCE</scope>
</reference>
<reference evidence="2" key="1">
    <citation type="journal article" date="2020" name="bioRxiv">
        <title>Chromosome-level reference genome of the European wasp spider Argiope bruennichi: a resource for studies on range expansion and evolutionary adaptation.</title>
        <authorList>
            <person name="Sheffer M.M."/>
            <person name="Hoppe A."/>
            <person name="Krehenwinkel H."/>
            <person name="Uhl G."/>
            <person name="Kuss A.W."/>
            <person name="Jensen L."/>
            <person name="Jensen C."/>
            <person name="Gillespie R.G."/>
            <person name="Hoff K.J."/>
            <person name="Prost S."/>
        </authorList>
    </citation>
    <scope>NUCLEOTIDE SEQUENCE</scope>
</reference>
<dbReference type="GO" id="GO:0042575">
    <property type="term" value="C:DNA polymerase complex"/>
    <property type="evidence" value="ECO:0007669"/>
    <property type="project" value="UniProtKB-ARBA"/>
</dbReference>
<comment type="caution">
    <text evidence="2">The sequence shown here is derived from an EMBL/GenBank/DDBJ whole genome shotgun (WGS) entry which is preliminary data.</text>
</comment>
<organism evidence="2 3">
    <name type="scientific">Argiope bruennichi</name>
    <name type="common">Wasp spider</name>
    <name type="synonym">Aranea bruennichi</name>
    <dbReference type="NCBI Taxonomy" id="94029"/>
    <lineage>
        <taxon>Eukaryota</taxon>
        <taxon>Metazoa</taxon>
        <taxon>Ecdysozoa</taxon>
        <taxon>Arthropoda</taxon>
        <taxon>Chelicerata</taxon>
        <taxon>Arachnida</taxon>
        <taxon>Araneae</taxon>
        <taxon>Araneomorphae</taxon>
        <taxon>Entelegynae</taxon>
        <taxon>Araneoidea</taxon>
        <taxon>Araneidae</taxon>
        <taxon>Argiope</taxon>
    </lineage>
</organism>